<evidence type="ECO:0000313" key="4">
    <source>
        <dbReference type="Proteomes" id="UP000253144"/>
    </source>
</evidence>
<proteinExistence type="predicted"/>
<organism evidence="3 4">
    <name type="scientific">Enterococcus faecium</name>
    <name type="common">Streptococcus faecium</name>
    <dbReference type="NCBI Taxonomy" id="1352"/>
    <lineage>
        <taxon>Bacteria</taxon>
        <taxon>Bacillati</taxon>
        <taxon>Bacillota</taxon>
        <taxon>Bacilli</taxon>
        <taxon>Lactobacillales</taxon>
        <taxon>Enterococcaceae</taxon>
        <taxon>Enterococcus</taxon>
    </lineage>
</organism>
<keyword evidence="1" id="KW-0472">Membrane</keyword>
<sequence length="200" mass="23063">MFKKLSSNIRRWKEMNTAEDYYVVDNQRLLPLIISTNKLKDVYRSKEAILSYLLSLCFTLFIMFVIKASNENISDKILELLGIQMGTLLGILGFLIGGAALLTGSISIDMMKTIDKNKKFHQLLALIVPFYLLGVLVGISFFISLFIYLIVLTDFPFNFILVFLLAYINFYFLFFTLISSIMLLGTCIRIFILRYKLENL</sequence>
<dbReference type="EMBL" id="LEQJ01000023">
    <property type="protein sequence ID" value="RBS25873.1"/>
    <property type="molecule type" value="Genomic_DNA"/>
</dbReference>
<keyword evidence="1" id="KW-0812">Transmembrane</keyword>
<dbReference type="Proteomes" id="UP000253144">
    <property type="component" value="Unassembled WGS sequence"/>
</dbReference>
<feature type="transmembrane region" description="Helical" evidence="1">
    <location>
        <begin position="170"/>
        <end position="192"/>
    </location>
</feature>
<gene>
    <name evidence="3" type="ORF">EB12_02759</name>
    <name evidence="2" type="ORF">EB12_02894</name>
</gene>
<accession>A0A3F3NJC6</accession>
<feature type="transmembrane region" description="Helical" evidence="1">
    <location>
        <begin position="123"/>
        <end position="150"/>
    </location>
</feature>
<evidence type="ECO:0000313" key="3">
    <source>
        <dbReference type="EMBL" id="RBS25873.1"/>
    </source>
</evidence>
<comment type="caution">
    <text evidence="3">The sequence shown here is derived from an EMBL/GenBank/DDBJ whole genome shotgun (WGS) entry which is preliminary data.</text>
</comment>
<feature type="transmembrane region" description="Helical" evidence="1">
    <location>
        <begin position="48"/>
        <end position="69"/>
    </location>
</feature>
<feature type="transmembrane region" description="Helical" evidence="1">
    <location>
        <begin position="81"/>
        <end position="102"/>
    </location>
</feature>
<evidence type="ECO:0000256" key="1">
    <source>
        <dbReference type="SAM" id="Phobius"/>
    </source>
</evidence>
<protein>
    <submittedName>
        <fullName evidence="3">Uncharacterized protein</fullName>
    </submittedName>
</protein>
<dbReference type="EMBL" id="LEQJ01000025">
    <property type="protein sequence ID" value="RBS25593.1"/>
    <property type="molecule type" value="Genomic_DNA"/>
</dbReference>
<reference evidence="3 4" key="1">
    <citation type="submission" date="2015-06" db="EMBL/GenBank/DDBJ databases">
        <title>The Genome Sequence of Enterococcus faecium 131EA1.</title>
        <authorList>
            <consortium name="The Broad Institute Genomics Platform"/>
            <consortium name="The Broad Institute Genome Sequencing Center for Infectious Disease"/>
            <person name="Earl A.M."/>
            <person name="Van Tyne D."/>
            <person name="Lebreton F."/>
            <person name="Saavedra J.T."/>
            <person name="Gilmore M.S."/>
            <person name="Manson Mcguire A."/>
            <person name="Clock S."/>
            <person name="Crupain M."/>
            <person name="Rangan U."/>
            <person name="Young S."/>
            <person name="Abouelleil A."/>
            <person name="Cao P."/>
            <person name="Chapman S.B."/>
            <person name="Griggs A."/>
            <person name="Priest M."/>
            <person name="Shea T."/>
            <person name="Wortman J."/>
            <person name="Nusbaum C."/>
            <person name="Birren B."/>
        </authorList>
    </citation>
    <scope>NUCLEOTIDE SEQUENCE [LARGE SCALE GENOMIC DNA]</scope>
    <source>
        <strain evidence="3 4">131EA1</strain>
    </source>
</reference>
<name>A0A3F3NJC6_ENTFC</name>
<dbReference type="AlphaFoldDB" id="A0A3F3NJC6"/>
<keyword evidence="1" id="KW-1133">Transmembrane helix</keyword>
<evidence type="ECO:0000313" key="2">
    <source>
        <dbReference type="EMBL" id="RBS25593.1"/>
    </source>
</evidence>